<dbReference type="PATRIC" id="fig|1280948.3.peg.115"/>
<sequence length="214" mass="22154">MLSTRAVALFALVIAVVLSSWRGADLFTHPVEAWVPGSTIEASLMGILEPVAGNGNIRLSVTGDGGSGRSVLILLESTAAETAPTLQRLATSALLLSPEAGDQLVIEQAEFARGVAGRPDAAGWTELGLYALLCSLLAWVGFRAPADEAVSVSQDTPAAETKTARSDTAEIIPAPTAPRTVRQADPDAAALVRKDPARTASILRSWMRGEGGAA</sequence>
<dbReference type="OrthoDB" id="7619247at2"/>
<proteinExistence type="predicted"/>
<name>A0A059EBF5_9PROT</name>
<gene>
    <name evidence="1" type="ORF">HY36_00590</name>
</gene>
<accession>A0A059EBF5</accession>
<dbReference type="RefSeq" id="WP_035546858.1">
    <property type="nucleotide sequence ID" value="NZ_AWFH01000001.1"/>
</dbReference>
<keyword evidence="2" id="KW-1185">Reference proteome</keyword>
<dbReference type="Proteomes" id="UP000024547">
    <property type="component" value="Unassembled WGS sequence"/>
</dbReference>
<reference evidence="1 2" key="1">
    <citation type="journal article" date="2014" name="Antonie Van Leeuwenhoek">
        <title>Hyphomonas beringensis sp. nov. and Hyphomonas chukchiensis sp. nov., isolated from surface seawater of the Bering Sea and Chukchi Sea.</title>
        <authorList>
            <person name="Li C."/>
            <person name="Lai Q."/>
            <person name="Li G."/>
            <person name="Dong C."/>
            <person name="Wang J."/>
            <person name="Liao Y."/>
            <person name="Shao Z."/>
        </authorList>
    </citation>
    <scope>NUCLEOTIDE SEQUENCE [LARGE SCALE GENOMIC DNA]</scope>
    <source>
        <strain evidence="1 2">22II1-22F38</strain>
    </source>
</reference>
<dbReference type="EMBL" id="AWFH01000001">
    <property type="protein sequence ID" value="KCZ64900.1"/>
    <property type="molecule type" value="Genomic_DNA"/>
</dbReference>
<evidence type="ECO:0000313" key="1">
    <source>
        <dbReference type="EMBL" id="KCZ64900.1"/>
    </source>
</evidence>
<dbReference type="STRING" id="1280948.HY36_00590"/>
<protein>
    <submittedName>
        <fullName evidence="1">Uncharacterized protein</fullName>
    </submittedName>
</protein>
<evidence type="ECO:0000313" key="2">
    <source>
        <dbReference type="Proteomes" id="UP000024547"/>
    </source>
</evidence>
<organism evidence="1 2">
    <name type="scientific">Hyphomonas atlantica</name>
    <dbReference type="NCBI Taxonomy" id="1280948"/>
    <lineage>
        <taxon>Bacteria</taxon>
        <taxon>Pseudomonadati</taxon>
        <taxon>Pseudomonadota</taxon>
        <taxon>Alphaproteobacteria</taxon>
        <taxon>Hyphomonadales</taxon>
        <taxon>Hyphomonadaceae</taxon>
        <taxon>Hyphomonas</taxon>
    </lineage>
</organism>
<comment type="caution">
    <text evidence="1">The sequence shown here is derived from an EMBL/GenBank/DDBJ whole genome shotgun (WGS) entry which is preliminary data.</text>
</comment>
<dbReference type="AlphaFoldDB" id="A0A059EBF5"/>
<dbReference type="eggNOG" id="COG1766">
    <property type="taxonomic scope" value="Bacteria"/>
</dbReference>